<accession>A0A1Q8RWW6</accession>
<evidence type="ECO:0000313" key="11">
    <source>
        <dbReference type="EMBL" id="OLN89342.1"/>
    </source>
</evidence>
<dbReference type="InterPro" id="IPR036291">
    <property type="entry name" value="NAD(P)-bd_dom_sf"/>
</dbReference>
<dbReference type="InterPro" id="IPR013149">
    <property type="entry name" value="ADH-like_C"/>
</dbReference>
<dbReference type="STRING" id="708187.A0A1Q8RWW6"/>
<keyword evidence="6" id="KW-0560">Oxidoreductase</keyword>
<dbReference type="Pfam" id="PF00107">
    <property type="entry name" value="ADH_zinc_N"/>
    <property type="match status" value="1"/>
</dbReference>
<proteinExistence type="inferred from homology"/>
<evidence type="ECO:0000256" key="3">
    <source>
        <dbReference type="ARBA" id="ARBA00013190"/>
    </source>
</evidence>
<dbReference type="PANTHER" id="PTHR42940:SF3">
    <property type="entry name" value="ALCOHOL DEHYDROGENASE 1-RELATED"/>
    <property type="match status" value="1"/>
</dbReference>
<keyword evidence="12" id="KW-1185">Reference proteome</keyword>
<keyword evidence="7" id="KW-0520">NAD</keyword>
<evidence type="ECO:0000256" key="9">
    <source>
        <dbReference type="SAM" id="MobiDB-lite"/>
    </source>
</evidence>
<dbReference type="OrthoDB" id="1879366at2759"/>
<protein>
    <recommendedName>
        <fullName evidence="3">alcohol dehydrogenase</fullName>
        <ecNumber evidence="3">1.1.1.1</ecNumber>
    </recommendedName>
</protein>
<comment type="similarity">
    <text evidence="2 8">Belongs to the zinc-containing alcohol dehydrogenase family.</text>
</comment>
<keyword evidence="5 8" id="KW-0862">Zinc</keyword>
<evidence type="ECO:0000256" key="5">
    <source>
        <dbReference type="ARBA" id="ARBA00022833"/>
    </source>
</evidence>
<dbReference type="Pfam" id="PF08240">
    <property type="entry name" value="ADH_N"/>
    <property type="match status" value="1"/>
</dbReference>
<organism evidence="11 12">
    <name type="scientific">Colletotrichum chlorophyti</name>
    <dbReference type="NCBI Taxonomy" id="708187"/>
    <lineage>
        <taxon>Eukaryota</taxon>
        <taxon>Fungi</taxon>
        <taxon>Dikarya</taxon>
        <taxon>Ascomycota</taxon>
        <taxon>Pezizomycotina</taxon>
        <taxon>Sordariomycetes</taxon>
        <taxon>Hypocreomycetidae</taxon>
        <taxon>Glomerellales</taxon>
        <taxon>Glomerellaceae</taxon>
        <taxon>Colletotrichum</taxon>
    </lineage>
</organism>
<dbReference type="GO" id="GO:0004022">
    <property type="term" value="F:alcohol dehydrogenase (NAD+) activity"/>
    <property type="evidence" value="ECO:0007669"/>
    <property type="project" value="TreeGrafter"/>
</dbReference>
<dbReference type="InterPro" id="IPR020843">
    <property type="entry name" value="ER"/>
</dbReference>
<feature type="domain" description="Enoyl reductase (ER)" evidence="10">
    <location>
        <begin position="25"/>
        <end position="330"/>
    </location>
</feature>
<dbReference type="SUPFAM" id="SSF50129">
    <property type="entry name" value="GroES-like"/>
    <property type="match status" value="1"/>
</dbReference>
<evidence type="ECO:0000256" key="8">
    <source>
        <dbReference type="RuleBase" id="RU361277"/>
    </source>
</evidence>
<evidence type="ECO:0000256" key="6">
    <source>
        <dbReference type="ARBA" id="ARBA00023002"/>
    </source>
</evidence>
<gene>
    <name evidence="11" type="ORF">CCHL11_08977</name>
</gene>
<dbReference type="GO" id="GO:0008270">
    <property type="term" value="F:zinc ion binding"/>
    <property type="evidence" value="ECO:0007669"/>
    <property type="project" value="InterPro"/>
</dbReference>
<dbReference type="EC" id="1.1.1.1" evidence="3"/>
<dbReference type="InterPro" id="IPR013154">
    <property type="entry name" value="ADH-like_N"/>
</dbReference>
<evidence type="ECO:0000256" key="4">
    <source>
        <dbReference type="ARBA" id="ARBA00022723"/>
    </source>
</evidence>
<dbReference type="EMBL" id="MPGH01000077">
    <property type="protein sequence ID" value="OLN89342.1"/>
    <property type="molecule type" value="Genomic_DNA"/>
</dbReference>
<dbReference type="Gene3D" id="3.90.180.10">
    <property type="entry name" value="Medium-chain alcohol dehydrogenases, catalytic domain"/>
    <property type="match status" value="2"/>
</dbReference>
<dbReference type="PANTHER" id="PTHR42940">
    <property type="entry name" value="ALCOHOL DEHYDROGENASE 1-RELATED"/>
    <property type="match status" value="1"/>
</dbReference>
<feature type="region of interest" description="Disordered" evidence="9">
    <location>
        <begin position="57"/>
        <end position="77"/>
    </location>
</feature>
<dbReference type="SMART" id="SM00829">
    <property type="entry name" value="PKS_ER"/>
    <property type="match status" value="1"/>
</dbReference>
<dbReference type="AlphaFoldDB" id="A0A1Q8RWW6"/>
<evidence type="ECO:0000256" key="7">
    <source>
        <dbReference type="ARBA" id="ARBA00023027"/>
    </source>
</evidence>
<comment type="caution">
    <text evidence="11">The sequence shown here is derived from an EMBL/GenBank/DDBJ whole genome shotgun (WGS) entry which is preliminary data.</text>
</comment>
<dbReference type="SUPFAM" id="SSF51735">
    <property type="entry name" value="NAD(P)-binding Rossmann-fold domains"/>
    <property type="match status" value="1"/>
</dbReference>
<sequence length="333" mass="34439">MSSNTCDSSFALGSGRAAVLRGPYGEPYKVEDNASKIKRLGPFDVLVRLRASGVCSGDISSRDGGPPSPPEPLRSLVGGHEGVGTVLSLGSSVGQVSDIKVGDVVGLGWRHSSCNKCEYCRIGAENLCRNQVVNGIQTDGTFQEFISAPVQHVLPIPESLDHISAAPLLCGGGTVVAALRRVKLSVGQWVAISGAAGGLGHLAIQFAKSMGAFVVAIDGGSADKADFCLSLGADAFLDFTQVSDMPAAVTKASKGGVHAAIVLSANNLSYVSKGLSLHGQRNATRKDILDALELAAAGKIKVVTEVLQLKDINTALDRLKEGSVKGRLVLTIP</sequence>
<dbReference type="InterPro" id="IPR011032">
    <property type="entry name" value="GroES-like_sf"/>
</dbReference>
<keyword evidence="4 8" id="KW-0479">Metal-binding</keyword>
<comment type="cofactor">
    <cofactor evidence="1 8">
        <name>Zn(2+)</name>
        <dbReference type="ChEBI" id="CHEBI:29105"/>
    </cofactor>
</comment>
<evidence type="ECO:0000313" key="12">
    <source>
        <dbReference type="Proteomes" id="UP000186583"/>
    </source>
</evidence>
<name>A0A1Q8RWW6_9PEZI</name>
<evidence type="ECO:0000256" key="2">
    <source>
        <dbReference type="ARBA" id="ARBA00008072"/>
    </source>
</evidence>
<reference evidence="11 12" key="1">
    <citation type="submission" date="2016-11" db="EMBL/GenBank/DDBJ databases">
        <title>Draft Genome Assembly of Colletotrichum chlorophyti a pathogen of herbaceous plants.</title>
        <authorList>
            <person name="Gan P."/>
            <person name="Narusaka M."/>
            <person name="Tsushima A."/>
            <person name="Narusaka Y."/>
            <person name="Takano Y."/>
            <person name="Shirasu K."/>
        </authorList>
    </citation>
    <scope>NUCLEOTIDE SEQUENCE [LARGE SCALE GENOMIC DNA]</scope>
    <source>
        <strain evidence="11 12">NTL11</strain>
    </source>
</reference>
<dbReference type="PROSITE" id="PS00059">
    <property type="entry name" value="ADH_ZINC"/>
    <property type="match status" value="1"/>
</dbReference>
<dbReference type="GO" id="GO:0005737">
    <property type="term" value="C:cytoplasm"/>
    <property type="evidence" value="ECO:0007669"/>
    <property type="project" value="TreeGrafter"/>
</dbReference>
<dbReference type="InterPro" id="IPR002328">
    <property type="entry name" value="ADH_Zn_CS"/>
</dbReference>
<evidence type="ECO:0000259" key="10">
    <source>
        <dbReference type="SMART" id="SM00829"/>
    </source>
</evidence>
<evidence type="ECO:0000256" key="1">
    <source>
        <dbReference type="ARBA" id="ARBA00001947"/>
    </source>
</evidence>
<dbReference type="Gene3D" id="3.40.50.720">
    <property type="entry name" value="NAD(P)-binding Rossmann-like Domain"/>
    <property type="match status" value="2"/>
</dbReference>
<dbReference type="Proteomes" id="UP000186583">
    <property type="component" value="Unassembled WGS sequence"/>
</dbReference>